<feature type="domain" description="Glycosyltransferase 2-like" evidence="1">
    <location>
        <begin position="5"/>
        <end position="134"/>
    </location>
</feature>
<protein>
    <submittedName>
        <fullName evidence="2">Glycosyltransferase family 2 protein</fullName>
    </submittedName>
</protein>
<proteinExistence type="predicted"/>
<dbReference type="EMBL" id="CP074133">
    <property type="protein sequence ID" value="QUX22145.1"/>
    <property type="molecule type" value="Genomic_DNA"/>
</dbReference>
<sequence length="318" mass="35908">MTALSVIIPAKDVAPYIGTALSSLARNHHPDFEYIVVDDGSTDGTGDIVESHHRTLPGLRMIRNETPAGPSEARNQALAMASGRYITYLDGDDWLAPGYLSRALAAIRDLDVDFVKTDHVQVYGAKRLVHHAPEGRINRPLDPRAGIMPANCKTMVDYPYAWSGVFDRERLTDDLMRFEPALHSCEDRLWTWQLHLKAKSYARVPEIGVFYRRLVSDSLTQVGDQRQLHFLDAFAQLIEQVSTTPGDEGFLPKAARSFCAILTHHIELEDRLTRELRREMSVRGTAMMRALPEDLLDRTLREMGGKRAKRLRTFWGAA</sequence>
<evidence type="ECO:0000259" key="1">
    <source>
        <dbReference type="Pfam" id="PF00535"/>
    </source>
</evidence>
<dbReference type="InterPro" id="IPR050834">
    <property type="entry name" value="Glycosyltransf_2"/>
</dbReference>
<gene>
    <name evidence="2" type="ORF">KGD84_27955</name>
</gene>
<dbReference type="InterPro" id="IPR001173">
    <property type="entry name" value="Glyco_trans_2-like"/>
</dbReference>
<dbReference type="RefSeq" id="WP_220563370.1">
    <property type="nucleotide sequence ID" value="NZ_CP074133.1"/>
</dbReference>
<name>A0ABX8BIR4_9ACTN</name>
<dbReference type="PANTHER" id="PTHR43685">
    <property type="entry name" value="GLYCOSYLTRANSFERASE"/>
    <property type="match status" value="1"/>
</dbReference>
<dbReference type="Proteomes" id="UP000676079">
    <property type="component" value="Chromosome"/>
</dbReference>
<dbReference type="InterPro" id="IPR029044">
    <property type="entry name" value="Nucleotide-diphossugar_trans"/>
</dbReference>
<keyword evidence="3" id="KW-1185">Reference proteome</keyword>
<organism evidence="2 3">
    <name type="scientific">Nocardiopsis changdeensis</name>
    <dbReference type="NCBI Taxonomy" id="2831969"/>
    <lineage>
        <taxon>Bacteria</taxon>
        <taxon>Bacillati</taxon>
        <taxon>Actinomycetota</taxon>
        <taxon>Actinomycetes</taxon>
        <taxon>Streptosporangiales</taxon>
        <taxon>Nocardiopsidaceae</taxon>
        <taxon>Nocardiopsis</taxon>
    </lineage>
</organism>
<reference evidence="2 3" key="1">
    <citation type="submission" date="2021-05" db="EMBL/GenBank/DDBJ databases">
        <title>Direct Submission.</title>
        <authorList>
            <person name="Li K."/>
            <person name="Gao J."/>
        </authorList>
    </citation>
    <scope>NUCLEOTIDE SEQUENCE [LARGE SCALE GENOMIC DNA]</scope>
    <source>
        <strain evidence="2 3">Mg02</strain>
    </source>
</reference>
<dbReference type="Pfam" id="PF00535">
    <property type="entry name" value="Glycos_transf_2"/>
    <property type="match status" value="1"/>
</dbReference>
<dbReference type="Gene3D" id="3.90.550.10">
    <property type="entry name" value="Spore Coat Polysaccharide Biosynthesis Protein SpsA, Chain A"/>
    <property type="match status" value="1"/>
</dbReference>
<evidence type="ECO:0000313" key="3">
    <source>
        <dbReference type="Proteomes" id="UP000676079"/>
    </source>
</evidence>
<dbReference type="SUPFAM" id="SSF53448">
    <property type="entry name" value="Nucleotide-diphospho-sugar transferases"/>
    <property type="match status" value="1"/>
</dbReference>
<dbReference type="CDD" id="cd00761">
    <property type="entry name" value="Glyco_tranf_GTA_type"/>
    <property type="match status" value="1"/>
</dbReference>
<dbReference type="PANTHER" id="PTHR43685:SF2">
    <property type="entry name" value="GLYCOSYLTRANSFERASE 2-LIKE DOMAIN-CONTAINING PROTEIN"/>
    <property type="match status" value="1"/>
</dbReference>
<accession>A0ABX8BIR4</accession>
<evidence type="ECO:0000313" key="2">
    <source>
        <dbReference type="EMBL" id="QUX22145.1"/>
    </source>
</evidence>